<evidence type="ECO:0000313" key="2">
    <source>
        <dbReference type="Proteomes" id="UP000048908"/>
    </source>
</evidence>
<dbReference type="STRING" id="282197.SAMN04488517_11429"/>
<dbReference type="AlphaFoldDB" id="A0A0M6XTH3"/>
<reference evidence="1 2" key="1">
    <citation type="submission" date="2015-07" db="EMBL/GenBank/DDBJ databases">
        <authorList>
            <person name="Noorani M."/>
        </authorList>
    </citation>
    <scope>NUCLEOTIDE SEQUENCE [LARGE SCALE GENOMIC DNA]</scope>
    <source>
        <strain evidence="1 2">CECT 5088</strain>
    </source>
</reference>
<accession>A0A0M6XTH3</accession>
<protein>
    <submittedName>
        <fullName evidence="1">Uncharacterized protein</fullName>
    </submittedName>
</protein>
<organism evidence="1 2">
    <name type="scientific">Jannaschia rubra</name>
    <dbReference type="NCBI Taxonomy" id="282197"/>
    <lineage>
        <taxon>Bacteria</taxon>
        <taxon>Pseudomonadati</taxon>
        <taxon>Pseudomonadota</taxon>
        <taxon>Alphaproteobacteria</taxon>
        <taxon>Rhodobacterales</taxon>
        <taxon>Roseobacteraceae</taxon>
        <taxon>Jannaschia</taxon>
    </lineage>
</organism>
<keyword evidence="2" id="KW-1185">Reference proteome</keyword>
<sequence length="375" mass="41365">MPYASMIAVIRRQRQRAPKTNRKSKTDSIRALIARLPEEWQPGLVARMSSEPGNRKQKWSDDHLTSVAHALLRWLGWCDSSGHDVRPAGTTFHVYAGDLAQEGVSTRSASDYLGRILSGYVSACDPGFASVACDHVISRLNARAKVEGSATKTGEQLVGASTIFDLGREIIDNARASGPRDLFAARDFRNGLLLMTAAAVPQRARALSHFEIGRTVILLDRPYVHVRLPGTALKLREYEKEHAGYDRVLENPVLWDAVDEYRRVFRPLFDDGSAMFPSLLEVGEKVSAAQLGHLTGNLTQKHFGVRISVHRVRDNVATEASEELAGGGYIAPVLLDNRNPATTMASYDHAQGVRAARDHAEFVASRRSYSAILRL</sequence>
<dbReference type="EMBL" id="CXPG01000020">
    <property type="protein sequence ID" value="CTQ33927.1"/>
    <property type="molecule type" value="Genomic_DNA"/>
</dbReference>
<gene>
    <name evidence="1" type="ORF">JAN5088_02716</name>
</gene>
<dbReference type="Proteomes" id="UP000048908">
    <property type="component" value="Unassembled WGS sequence"/>
</dbReference>
<name>A0A0M6XTH3_9RHOB</name>
<evidence type="ECO:0000313" key="1">
    <source>
        <dbReference type="EMBL" id="CTQ33927.1"/>
    </source>
</evidence>
<proteinExistence type="predicted"/>